<name>A0ACC2NF32_9HYME</name>
<dbReference type="Proteomes" id="UP001239111">
    <property type="component" value="Chromosome 3"/>
</dbReference>
<sequence length="260" mass="30177">MGISSWQVLVEWQKLISCKLRIFFLNRRFVQPTAEPRSGSIYKLARQKFQIKELRFLMHEEALESRGNDSTHIRFPSFRDLIISFLTSDIKTAEKIGRSKLEEYSSVILALLEKTKHASYSVADAFQDILDLRNRKDLLINPNLISYFAEEPNRVHVMANYLDVRFMKNSYFGNRDDDRDELTAFILDFAPQSAFTGFGHYMVEKKSQFHNLFHRNPGNPTKFWEGVAIFNADMSKFALHMLSIPAAARRLPPHKVAHSS</sequence>
<dbReference type="EMBL" id="CM056743">
    <property type="protein sequence ID" value="KAJ8669538.1"/>
    <property type="molecule type" value="Genomic_DNA"/>
</dbReference>
<comment type="caution">
    <text evidence="1">The sequence shown here is derived from an EMBL/GenBank/DDBJ whole genome shotgun (WGS) entry which is preliminary data.</text>
</comment>
<proteinExistence type="predicted"/>
<evidence type="ECO:0000313" key="2">
    <source>
        <dbReference type="Proteomes" id="UP001239111"/>
    </source>
</evidence>
<gene>
    <name evidence="1" type="ORF">QAD02_000797</name>
</gene>
<reference evidence="1" key="1">
    <citation type="submission" date="2023-04" db="EMBL/GenBank/DDBJ databases">
        <title>A chromosome-level genome assembly of the parasitoid wasp Eretmocerus hayati.</title>
        <authorList>
            <person name="Zhong Y."/>
            <person name="Liu S."/>
            <person name="Liu Y."/>
        </authorList>
    </citation>
    <scope>NUCLEOTIDE SEQUENCE</scope>
    <source>
        <strain evidence="1">ZJU_SS_LIU_2023</strain>
    </source>
</reference>
<protein>
    <submittedName>
        <fullName evidence="1">Uncharacterized protein</fullName>
    </submittedName>
</protein>
<keyword evidence="2" id="KW-1185">Reference proteome</keyword>
<accession>A0ACC2NF32</accession>
<evidence type="ECO:0000313" key="1">
    <source>
        <dbReference type="EMBL" id="KAJ8669538.1"/>
    </source>
</evidence>
<organism evidence="1 2">
    <name type="scientific">Eretmocerus hayati</name>
    <dbReference type="NCBI Taxonomy" id="131215"/>
    <lineage>
        <taxon>Eukaryota</taxon>
        <taxon>Metazoa</taxon>
        <taxon>Ecdysozoa</taxon>
        <taxon>Arthropoda</taxon>
        <taxon>Hexapoda</taxon>
        <taxon>Insecta</taxon>
        <taxon>Pterygota</taxon>
        <taxon>Neoptera</taxon>
        <taxon>Endopterygota</taxon>
        <taxon>Hymenoptera</taxon>
        <taxon>Apocrita</taxon>
        <taxon>Proctotrupomorpha</taxon>
        <taxon>Chalcidoidea</taxon>
        <taxon>Aphelinidae</taxon>
        <taxon>Aphelininae</taxon>
        <taxon>Eretmocerus</taxon>
    </lineage>
</organism>